<dbReference type="EMBL" id="CP162511">
    <property type="protein sequence ID" value="XDI05742.1"/>
    <property type="molecule type" value="Genomic_DNA"/>
</dbReference>
<dbReference type="AlphaFoldDB" id="A0AB39BHX7"/>
<evidence type="ECO:0008006" key="3">
    <source>
        <dbReference type="Google" id="ProtNLM"/>
    </source>
</evidence>
<accession>A0AB39BHX7</accession>
<keyword evidence="1" id="KW-1133">Transmembrane helix</keyword>
<feature type="transmembrane region" description="Helical" evidence="1">
    <location>
        <begin position="60"/>
        <end position="83"/>
    </location>
</feature>
<feature type="transmembrane region" description="Helical" evidence="1">
    <location>
        <begin position="95"/>
        <end position="118"/>
    </location>
</feature>
<proteinExistence type="predicted"/>
<dbReference type="RefSeq" id="WP_368498130.1">
    <property type="nucleotide sequence ID" value="NZ_CP162511.1"/>
</dbReference>
<reference evidence="2" key="1">
    <citation type="submission" date="2024-05" db="EMBL/GenBank/DDBJ databases">
        <title>Herbiconiux sp. A18JL235.</title>
        <authorList>
            <person name="Zhang G."/>
        </authorList>
    </citation>
    <scope>NUCLEOTIDE SEQUENCE</scope>
    <source>
        <strain evidence="2">A18JL235</strain>
    </source>
</reference>
<feature type="transmembrane region" description="Helical" evidence="1">
    <location>
        <begin position="33"/>
        <end position="54"/>
    </location>
</feature>
<gene>
    <name evidence="2" type="ORF">ABFY20_01230</name>
</gene>
<evidence type="ECO:0000313" key="2">
    <source>
        <dbReference type="EMBL" id="XDI05742.1"/>
    </source>
</evidence>
<sequence length="129" mass="13188">MSEQGDGPDQRWWQLPGAWLSEQKLWRDVLTRVLAGVITAAVVYVGAVLLGYLHTPELEAGALLTLGIAGGVLLVGIAVLLVTSLPARRRAGRGVLGRAVIAGVLVLAAIALVVGVVADVHGAGSAPSP</sequence>
<keyword evidence="1" id="KW-0812">Transmembrane</keyword>
<evidence type="ECO:0000256" key="1">
    <source>
        <dbReference type="SAM" id="Phobius"/>
    </source>
</evidence>
<keyword evidence="1" id="KW-0472">Membrane</keyword>
<protein>
    <recommendedName>
        <fullName evidence="3">DUF202 domain-containing protein</fullName>
    </recommendedName>
</protein>
<organism evidence="2">
    <name type="scientific">Herbiconiux sp. A18JL235</name>
    <dbReference type="NCBI Taxonomy" id="3152363"/>
    <lineage>
        <taxon>Bacteria</taxon>
        <taxon>Bacillati</taxon>
        <taxon>Actinomycetota</taxon>
        <taxon>Actinomycetes</taxon>
        <taxon>Micrococcales</taxon>
        <taxon>Microbacteriaceae</taxon>
        <taxon>Herbiconiux</taxon>
    </lineage>
</organism>
<name>A0AB39BHX7_9MICO</name>